<dbReference type="GO" id="GO:0030041">
    <property type="term" value="P:actin filament polymerization"/>
    <property type="evidence" value="ECO:0007669"/>
    <property type="project" value="TreeGrafter"/>
</dbReference>
<evidence type="ECO:0000256" key="13">
    <source>
        <dbReference type="ARBA" id="ARBA00023329"/>
    </source>
</evidence>
<evidence type="ECO:0000256" key="11">
    <source>
        <dbReference type="ARBA" id="ARBA00023203"/>
    </source>
</evidence>
<reference evidence="16" key="1">
    <citation type="submission" date="2022-12" db="EMBL/GenBank/DDBJ databases">
        <title>Genome assemblies of Blomia tropicalis.</title>
        <authorList>
            <person name="Cui Y."/>
        </authorList>
    </citation>
    <scope>NUCLEOTIDE SEQUENCE</scope>
    <source>
        <tissue evidence="16">Adult mites</tissue>
    </source>
</reference>
<dbReference type="OMA" id="EEDSPNH"/>
<dbReference type="GO" id="GO:0051639">
    <property type="term" value="P:actin filament network formation"/>
    <property type="evidence" value="ECO:0007669"/>
    <property type="project" value="TreeGrafter"/>
</dbReference>
<keyword evidence="5" id="KW-0813">Transport</keyword>
<dbReference type="GO" id="GO:0030659">
    <property type="term" value="C:cytoplasmic vesicle membrane"/>
    <property type="evidence" value="ECO:0007669"/>
    <property type="project" value="UniProtKB-SubCell"/>
</dbReference>
<feature type="region of interest" description="Disordered" evidence="14">
    <location>
        <begin position="712"/>
        <end position="761"/>
    </location>
</feature>
<dbReference type="GO" id="GO:0005886">
    <property type="term" value="C:plasma membrane"/>
    <property type="evidence" value="ECO:0007669"/>
    <property type="project" value="UniProtKB-SubCell"/>
</dbReference>
<dbReference type="GO" id="GO:0005856">
    <property type="term" value="C:cytoskeleton"/>
    <property type="evidence" value="ECO:0007669"/>
    <property type="project" value="UniProtKB-SubCell"/>
</dbReference>
<dbReference type="GO" id="GO:0048193">
    <property type="term" value="P:Golgi vesicle transport"/>
    <property type="evidence" value="ECO:0007669"/>
    <property type="project" value="TreeGrafter"/>
</dbReference>
<dbReference type="CDD" id="cd22065">
    <property type="entry name" value="WH2_Spire_1-2_r1"/>
    <property type="match status" value="1"/>
</dbReference>
<feature type="compositionally biased region" description="Basic residues" evidence="14">
    <location>
        <begin position="18"/>
        <end position="30"/>
    </location>
</feature>
<evidence type="ECO:0000256" key="7">
    <source>
        <dbReference type="ARBA" id="ARBA00022490"/>
    </source>
</evidence>
<dbReference type="GO" id="GO:0005938">
    <property type="term" value="C:cell cortex"/>
    <property type="evidence" value="ECO:0007669"/>
    <property type="project" value="TreeGrafter"/>
</dbReference>
<accession>A0A9Q0M940</accession>
<feature type="compositionally biased region" description="Low complexity" evidence="14">
    <location>
        <begin position="31"/>
        <end position="42"/>
    </location>
</feature>
<evidence type="ECO:0000256" key="10">
    <source>
        <dbReference type="ARBA" id="ARBA00023136"/>
    </source>
</evidence>
<keyword evidence="6" id="KW-1003">Cell membrane</keyword>
<feature type="compositionally biased region" description="Basic residues" evidence="14">
    <location>
        <begin position="846"/>
        <end position="855"/>
    </location>
</feature>
<evidence type="ECO:0000256" key="6">
    <source>
        <dbReference type="ARBA" id="ARBA00022475"/>
    </source>
</evidence>
<evidence type="ECO:0000256" key="14">
    <source>
        <dbReference type="SAM" id="MobiDB-lite"/>
    </source>
</evidence>
<keyword evidence="7" id="KW-0963">Cytoplasm</keyword>
<keyword evidence="17" id="KW-1185">Reference proteome</keyword>
<dbReference type="CDD" id="cd22078">
    <property type="entry name" value="WH2_Spire1_r2-like"/>
    <property type="match status" value="1"/>
</dbReference>
<dbReference type="PANTHER" id="PTHR21345">
    <property type="entry name" value="SPIRE"/>
    <property type="match status" value="1"/>
</dbReference>
<dbReference type="Pfam" id="PF16474">
    <property type="entry name" value="KIND"/>
    <property type="match status" value="2"/>
</dbReference>
<feature type="compositionally biased region" description="Low complexity" evidence="14">
    <location>
        <begin position="791"/>
        <end position="805"/>
    </location>
</feature>
<evidence type="ECO:0000256" key="9">
    <source>
        <dbReference type="ARBA" id="ARBA00022927"/>
    </source>
</evidence>
<feature type="region of interest" description="Disordered" evidence="14">
    <location>
        <begin position="435"/>
        <end position="469"/>
    </location>
</feature>
<dbReference type="InterPro" id="IPR011011">
    <property type="entry name" value="Znf_FYVE_PHD"/>
</dbReference>
<feature type="region of interest" description="Disordered" evidence="14">
    <location>
        <begin position="143"/>
        <end position="166"/>
    </location>
</feature>
<dbReference type="CDD" id="cd22186">
    <property type="entry name" value="WH2_Spire1-2_r3"/>
    <property type="match status" value="1"/>
</dbReference>
<feature type="compositionally biased region" description="Polar residues" evidence="14">
    <location>
        <begin position="724"/>
        <end position="745"/>
    </location>
</feature>
<gene>
    <name evidence="16" type="ORF">RDWZM_006901</name>
</gene>
<dbReference type="SMART" id="SM00750">
    <property type="entry name" value="KIND"/>
    <property type="match status" value="1"/>
</dbReference>
<dbReference type="GO" id="GO:0040038">
    <property type="term" value="P:polar body extrusion after meiotic divisions"/>
    <property type="evidence" value="ECO:0007669"/>
    <property type="project" value="TreeGrafter"/>
</dbReference>
<protein>
    <recommendedName>
        <fullName evidence="15">KIND domain-containing protein</fullName>
    </recommendedName>
</protein>
<feature type="region of interest" description="Disordered" evidence="14">
    <location>
        <begin position="15"/>
        <end position="43"/>
    </location>
</feature>
<evidence type="ECO:0000313" key="17">
    <source>
        <dbReference type="Proteomes" id="UP001142055"/>
    </source>
</evidence>
<dbReference type="InterPro" id="IPR029901">
    <property type="entry name" value="Spire"/>
</dbReference>
<dbReference type="AlphaFoldDB" id="A0A9Q0M940"/>
<feature type="domain" description="KIND" evidence="15">
    <location>
        <begin position="58"/>
        <end position="254"/>
    </location>
</feature>
<evidence type="ECO:0000256" key="1">
    <source>
        <dbReference type="ARBA" id="ARBA00004180"/>
    </source>
</evidence>
<name>A0A9Q0M940_BLOTA</name>
<dbReference type="SUPFAM" id="SSF57903">
    <property type="entry name" value="FYVE/PHD zinc finger"/>
    <property type="match status" value="1"/>
</dbReference>
<keyword evidence="9" id="KW-0653">Protein transport</keyword>
<proteinExistence type="inferred from homology"/>
<dbReference type="GO" id="GO:0036089">
    <property type="term" value="P:cleavage furrow formation"/>
    <property type="evidence" value="ECO:0007669"/>
    <property type="project" value="TreeGrafter"/>
</dbReference>
<evidence type="ECO:0000259" key="15">
    <source>
        <dbReference type="PROSITE" id="PS51377"/>
    </source>
</evidence>
<sequence length="855" mass="97936">MSSNVNMVENDYYDHMQPNHHHHRRQHHQQQHPQHPQQQQHPHLTRVVKCTLDDDQCLSLQDILLSFQTAINEEQAWALCYETVKCFRQFYQQPQPSNHMVNSSHVQCALFEPERLAIHKDGYVHPKTITGIIGNNNLHHDKRSSLSIDGNDRRPPTATTTTTTTTATLDTSATTEVSYCHKMLTSLGIVLFRALDYGLCDDEERTLSKPLELLIERLTTAHEFINWNKSFNRESADTHYKAVCRALIAETLELSTFLNQIANGTKELRKSSSTTIVTNNGTNDSESTLERLQFHDWARLWIQVIRELRHGVKLKKVDHDESFHNTEYELTPYEMLLDDIRSRRYKLNKVMINGDLPLRVKKDAHELILDFIRSRPPLVPVSKRVLKPPPPRQVTVYERLMESLRQEHKLRPTPRPRTSYHSFSAHTTPIHRPVSLADDCLPKTTTTKTDSATSIERPTPIKSASQVTSRRKVKVKVNFDFNLNDDDDDDDDDDFNDEQLKRIESAVKGRPMSAYIPSEIDLNIDQIDDRSNLGQVQCKDDNGNKVTNDDGDSKLQSNAKMLRLKRFSNRLFSRERRHSICGMDTKSVQPHQSQPSDMIADLDFEEDARNHVATIWESTELGKSLECLSLTLKEVQHIRSVLTKAEIESLGVTKSLKNDLENGKICFTCLKTRFTFWGPWATICKLCNRAICDRCATKMHIPTEQFERVPIYMLSPTPSPPNEKNPTEIFNWNKSDHSGAQNTSESENEGESKSLPPKINFSRTRMSRIVRMLTLHHETHGNNDSNESLDNSTSNQQTQQHSHGSGNSGGPLVKVCRDCKILVRHLVDIGHTNFGSHSTIESMDKMKKKTTKTTN</sequence>
<comment type="similarity">
    <text evidence="4">Belongs to the spire family.</text>
</comment>
<organism evidence="16 17">
    <name type="scientific">Blomia tropicalis</name>
    <name type="common">Mite</name>
    <dbReference type="NCBI Taxonomy" id="40697"/>
    <lineage>
        <taxon>Eukaryota</taxon>
        <taxon>Metazoa</taxon>
        <taxon>Ecdysozoa</taxon>
        <taxon>Arthropoda</taxon>
        <taxon>Chelicerata</taxon>
        <taxon>Arachnida</taxon>
        <taxon>Acari</taxon>
        <taxon>Acariformes</taxon>
        <taxon>Sarcoptiformes</taxon>
        <taxon>Astigmata</taxon>
        <taxon>Glycyphagoidea</taxon>
        <taxon>Echimyopodidae</taxon>
        <taxon>Blomia</taxon>
    </lineage>
</organism>
<dbReference type="GO" id="GO:0045010">
    <property type="term" value="P:actin nucleation"/>
    <property type="evidence" value="ECO:0007669"/>
    <property type="project" value="InterPro"/>
</dbReference>
<keyword evidence="8" id="KW-0677">Repeat</keyword>
<keyword evidence="10" id="KW-0472">Membrane</keyword>
<keyword evidence="11" id="KW-0009">Actin-binding</keyword>
<feature type="compositionally biased region" description="Low complexity" evidence="14">
    <location>
        <begin position="157"/>
        <end position="166"/>
    </location>
</feature>
<evidence type="ECO:0000256" key="3">
    <source>
        <dbReference type="ARBA" id="ARBA00004413"/>
    </source>
</evidence>
<evidence type="ECO:0000256" key="4">
    <source>
        <dbReference type="ARBA" id="ARBA00010956"/>
    </source>
</evidence>
<evidence type="ECO:0000256" key="2">
    <source>
        <dbReference type="ARBA" id="ARBA00004245"/>
    </source>
</evidence>
<feature type="region of interest" description="Disordered" evidence="14">
    <location>
        <begin position="535"/>
        <end position="554"/>
    </location>
</feature>
<dbReference type="PROSITE" id="PS51377">
    <property type="entry name" value="KIND"/>
    <property type="match status" value="1"/>
</dbReference>
<feature type="region of interest" description="Disordered" evidence="14">
    <location>
        <begin position="834"/>
        <end position="855"/>
    </location>
</feature>
<dbReference type="GO" id="GO:0015031">
    <property type="term" value="P:protein transport"/>
    <property type="evidence" value="ECO:0007669"/>
    <property type="project" value="UniProtKB-KW"/>
</dbReference>
<evidence type="ECO:0000313" key="16">
    <source>
        <dbReference type="EMBL" id="KAJ6221089.1"/>
    </source>
</evidence>
<dbReference type="PANTHER" id="PTHR21345:SF3">
    <property type="entry name" value="PROTEIN SPIRE"/>
    <property type="match status" value="1"/>
</dbReference>
<dbReference type="InterPro" id="IPR011019">
    <property type="entry name" value="KIND_dom"/>
</dbReference>
<dbReference type="Proteomes" id="UP001142055">
    <property type="component" value="Chromosome 2"/>
</dbReference>
<feature type="compositionally biased region" description="Basic and acidic residues" evidence="14">
    <location>
        <begin position="538"/>
        <end position="553"/>
    </location>
</feature>
<dbReference type="EMBL" id="JAPWDV010000002">
    <property type="protein sequence ID" value="KAJ6221089.1"/>
    <property type="molecule type" value="Genomic_DNA"/>
</dbReference>
<dbReference type="GO" id="GO:0003779">
    <property type="term" value="F:actin binding"/>
    <property type="evidence" value="ECO:0007669"/>
    <property type="project" value="UniProtKB-KW"/>
</dbReference>
<keyword evidence="12" id="KW-0206">Cytoskeleton</keyword>
<comment type="caution">
    <text evidence="16">The sequence shown here is derived from an EMBL/GenBank/DDBJ whole genome shotgun (WGS) entry which is preliminary data.</text>
</comment>
<dbReference type="GO" id="GO:0008017">
    <property type="term" value="F:microtubule binding"/>
    <property type="evidence" value="ECO:0007669"/>
    <property type="project" value="TreeGrafter"/>
</dbReference>
<feature type="region of interest" description="Disordered" evidence="14">
    <location>
        <begin position="779"/>
        <end position="812"/>
    </location>
</feature>
<evidence type="ECO:0000256" key="5">
    <source>
        <dbReference type="ARBA" id="ARBA00022448"/>
    </source>
</evidence>
<dbReference type="GO" id="GO:0051295">
    <property type="term" value="P:establishment of meiotic spindle localization"/>
    <property type="evidence" value="ECO:0007669"/>
    <property type="project" value="TreeGrafter"/>
</dbReference>
<comment type="subcellular location">
    <subcellularLocation>
        <location evidence="3">Cell membrane</location>
        <topology evidence="3">Peripheral membrane protein</topology>
        <orientation evidence="3">Cytoplasmic side</orientation>
    </subcellularLocation>
    <subcellularLocation>
        <location evidence="2">Cytoplasm</location>
        <location evidence="2">Cytoskeleton</location>
    </subcellularLocation>
    <subcellularLocation>
        <location evidence="1">Cytoplasmic vesicle membrane</location>
        <topology evidence="1">Peripheral membrane protein</topology>
        <orientation evidence="1">Cytoplasmic side</orientation>
    </subcellularLocation>
</comment>
<evidence type="ECO:0000256" key="12">
    <source>
        <dbReference type="ARBA" id="ARBA00023212"/>
    </source>
</evidence>
<keyword evidence="13" id="KW-0968">Cytoplasmic vesicle</keyword>
<evidence type="ECO:0000256" key="8">
    <source>
        <dbReference type="ARBA" id="ARBA00022737"/>
    </source>
</evidence>
<feature type="compositionally biased region" description="Polar residues" evidence="14">
    <location>
        <begin position="450"/>
        <end position="468"/>
    </location>
</feature>
<dbReference type="Gene3D" id="1.10.510.10">
    <property type="entry name" value="Transferase(Phosphotransferase) domain 1"/>
    <property type="match status" value="1"/>
</dbReference>